<evidence type="ECO:0000313" key="3">
    <source>
        <dbReference type="Proteomes" id="UP000006727"/>
    </source>
</evidence>
<reference evidence="1 3" key="1">
    <citation type="journal article" date="2008" name="Science">
        <title>The Physcomitrella genome reveals evolutionary insights into the conquest of land by plants.</title>
        <authorList>
            <person name="Rensing S."/>
            <person name="Lang D."/>
            <person name="Zimmer A."/>
            <person name="Terry A."/>
            <person name="Salamov A."/>
            <person name="Shapiro H."/>
            <person name="Nishiyama T."/>
            <person name="Perroud P.-F."/>
            <person name="Lindquist E."/>
            <person name="Kamisugi Y."/>
            <person name="Tanahashi T."/>
            <person name="Sakakibara K."/>
            <person name="Fujita T."/>
            <person name="Oishi K."/>
            <person name="Shin-I T."/>
            <person name="Kuroki Y."/>
            <person name="Toyoda A."/>
            <person name="Suzuki Y."/>
            <person name="Hashimoto A."/>
            <person name="Yamaguchi K."/>
            <person name="Sugano A."/>
            <person name="Kohara Y."/>
            <person name="Fujiyama A."/>
            <person name="Anterola A."/>
            <person name="Aoki S."/>
            <person name="Ashton N."/>
            <person name="Barbazuk W.B."/>
            <person name="Barker E."/>
            <person name="Bennetzen J."/>
            <person name="Bezanilla M."/>
            <person name="Blankenship R."/>
            <person name="Cho S.H."/>
            <person name="Dutcher S."/>
            <person name="Estelle M."/>
            <person name="Fawcett J.A."/>
            <person name="Gundlach H."/>
            <person name="Hanada K."/>
            <person name="Heyl A."/>
            <person name="Hicks K.A."/>
            <person name="Hugh J."/>
            <person name="Lohr M."/>
            <person name="Mayer K."/>
            <person name="Melkozernov A."/>
            <person name="Murata T."/>
            <person name="Nelson D."/>
            <person name="Pils B."/>
            <person name="Prigge M."/>
            <person name="Reiss B."/>
            <person name="Renner T."/>
            <person name="Rombauts S."/>
            <person name="Rushton P."/>
            <person name="Sanderfoot A."/>
            <person name="Schween G."/>
            <person name="Shiu S.-H."/>
            <person name="Stueber K."/>
            <person name="Theodoulou F.L."/>
            <person name="Tu H."/>
            <person name="Van de Peer Y."/>
            <person name="Verrier P.J."/>
            <person name="Waters E."/>
            <person name="Wood A."/>
            <person name="Yang L."/>
            <person name="Cove D."/>
            <person name="Cuming A."/>
            <person name="Hasebe M."/>
            <person name="Lucas S."/>
            <person name="Mishler D.B."/>
            <person name="Reski R."/>
            <person name="Grigoriev I."/>
            <person name="Quatrano R.S."/>
            <person name="Boore J.L."/>
        </authorList>
    </citation>
    <scope>NUCLEOTIDE SEQUENCE [LARGE SCALE GENOMIC DNA]</scope>
    <source>
        <strain evidence="2 3">cv. Gransden 2004</strain>
    </source>
</reference>
<dbReference type="EnsemblPlants" id="Pp3c19_17309V3.1">
    <property type="protein sequence ID" value="PAC:32939764.CDS.1"/>
    <property type="gene ID" value="Pp3c19_17309"/>
</dbReference>
<name>A0A2K1IYS7_PHYPA</name>
<evidence type="ECO:0000313" key="2">
    <source>
        <dbReference type="EnsemblPlants" id="PAC:32939764.CDS.1"/>
    </source>
</evidence>
<reference evidence="2" key="3">
    <citation type="submission" date="2020-12" db="UniProtKB">
        <authorList>
            <consortium name="EnsemblPlants"/>
        </authorList>
    </citation>
    <scope>IDENTIFICATION</scope>
</reference>
<organism evidence="1">
    <name type="scientific">Physcomitrium patens</name>
    <name type="common">Spreading-leaved earth moss</name>
    <name type="synonym">Physcomitrella patens</name>
    <dbReference type="NCBI Taxonomy" id="3218"/>
    <lineage>
        <taxon>Eukaryota</taxon>
        <taxon>Viridiplantae</taxon>
        <taxon>Streptophyta</taxon>
        <taxon>Embryophyta</taxon>
        <taxon>Bryophyta</taxon>
        <taxon>Bryophytina</taxon>
        <taxon>Bryopsida</taxon>
        <taxon>Funariidae</taxon>
        <taxon>Funariales</taxon>
        <taxon>Funariaceae</taxon>
        <taxon>Physcomitrium</taxon>
    </lineage>
</organism>
<reference evidence="1 3" key="2">
    <citation type="journal article" date="2018" name="Plant J.">
        <title>The Physcomitrella patens chromosome-scale assembly reveals moss genome structure and evolution.</title>
        <authorList>
            <person name="Lang D."/>
            <person name="Ullrich K.K."/>
            <person name="Murat F."/>
            <person name="Fuchs J."/>
            <person name="Jenkins J."/>
            <person name="Haas F.B."/>
            <person name="Piednoel M."/>
            <person name="Gundlach H."/>
            <person name="Van Bel M."/>
            <person name="Meyberg R."/>
            <person name="Vives C."/>
            <person name="Morata J."/>
            <person name="Symeonidi A."/>
            <person name="Hiss M."/>
            <person name="Muchero W."/>
            <person name="Kamisugi Y."/>
            <person name="Saleh O."/>
            <person name="Blanc G."/>
            <person name="Decker E.L."/>
            <person name="van Gessel N."/>
            <person name="Grimwood J."/>
            <person name="Hayes R.D."/>
            <person name="Graham S.W."/>
            <person name="Gunter L.E."/>
            <person name="McDaniel S.F."/>
            <person name="Hoernstein S.N.W."/>
            <person name="Larsson A."/>
            <person name="Li F.W."/>
            <person name="Perroud P.F."/>
            <person name="Phillips J."/>
            <person name="Ranjan P."/>
            <person name="Rokshar D.S."/>
            <person name="Rothfels C.J."/>
            <person name="Schneider L."/>
            <person name="Shu S."/>
            <person name="Stevenson D.W."/>
            <person name="Thummler F."/>
            <person name="Tillich M."/>
            <person name="Villarreal Aguilar J.C."/>
            <person name="Widiez T."/>
            <person name="Wong G.K."/>
            <person name="Wymore A."/>
            <person name="Zhang Y."/>
            <person name="Zimmer A.D."/>
            <person name="Quatrano R.S."/>
            <person name="Mayer K.F.X."/>
            <person name="Goodstein D."/>
            <person name="Casacuberta J.M."/>
            <person name="Vandepoele K."/>
            <person name="Reski R."/>
            <person name="Cuming A.C."/>
            <person name="Tuskan G.A."/>
            <person name="Maumus F."/>
            <person name="Salse J."/>
            <person name="Schmutz J."/>
            <person name="Rensing S.A."/>
        </authorList>
    </citation>
    <scope>NUCLEOTIDE SEQUENCE [LARGE SCALE GENOMIC DNA]</scope>
    <source>
        <strain evidence="2 3">cv. Gransden 2004</strain>
    </source>
</reference>
<evidence type="ECO:0000313" key="1">
    <source>
        <dbReference type="EMBL" id="PNR34432.1"/>
    </source>
</evidence>
<sequence>MLITMNELRRHSTPHATQRCYSGTLSRSLALPSVSGGTRASGDRTRLATRSNFPIEVESEIDSSGRRDWT</sequence>
<dbReference type="EMBL" id="ABEU02000019">
    <property type="protein sequence ID" value="PNR34432.1"/>
    <property type="molecule type" value="Genomic_DNA"/>
</dbReference>
<proteinExistence type="predicted"/>
<dbReference type="Proteomes" id="UP000006727">
    <property type="component" value="Chromosome 19"/>
</dbReference>
<gene>
    <name evidence="1" type="ORF">PHYPA_024249</name>
</gene>
<accession>A0A2K1IYS7</accession>
<dbReference type="AlphaFoldDB" id="A0A2K1IYS7"/>
<dbReference type="InParanoid" id="A0A2K1IYS7"/>
<keyword evidence="3" id="KW-1185">Reference proteome</keyword>
<protein>
    <submittedName>
        <fullName evidence="1 2">Uncharacterized protein</fullName>
    </submittedName>
</protein>
<dbReference type="Gramene" id="Pp3c19_17309V3.1">
    <property type="protein sequence ID" value="PAC:32939764.CDS.1"/>
    <property type="gene ID" value="Pp3c19_17309"/>
</dbReference>